<dbReference type="EMBL" id="AAXA02000006">
    <property type="protein sequence ID" value="EDR48394.1"/>
    <property type="molecule type" value="Genomic_DNA"/>
</dbReference>
<name>B0G247_9FIRM</name>
<dbReference type="STRING" id="411461.DORFOR_00301"/>
<feature type="transmembrane region" description="Helical" evidence="1">
    <location>
        <begin position="12"/>
        <end position="36"/>
    </location>
</feature>
<comment type="caution">
    <text evidence="2">The sequence shown here is derived from an EMBL/GenBank/DDBJ whole genome shotgun (WGS) entry which is preliminary data.</text>
</comment>
<accession>B0G247</accession>
<evidence type="ECO:0000313" key="2">
    <source>
        <dbReference type="EMBL" id="EDR48394.1"/>
    </source>
</evidence>
<gene>
    <name evidence="2" type="ORF">DORFOR_00301</name>
</gene>
<protein>
    <submittedName>
        <fullName evidence="2">Uncharacterized protein</fullName>
    </submittedName>
</protein>
<evidence type="ECO:0000313" key="3">
    <source>
        <dbReference type="Proteomes" id="UP000005359"/>
    </source>
</evidence>
<dbReference type="Proteomes" id="UP000005359">
    <property type="component" value="Unassembled WGS sequence"/>
</dbReference>
<keyword evidence="1" id="KW-0472">Membrane</keyword>
<proteinExistence type="predicted"/>
<keyword evidence="1" id="KW-0812">Transmembrane</keyword>
<reference evidence="2 3" key="1">
    <citation type="submission" date="2007-10" db="EMBL/GenBank/DDBJ databases">
        <title>Draft genome sequence of Dorea formicigenerans(ATCC 27755).</title>
        <authorList>
            <person name="Sudarsanam P."/>
            <person name="Ley R."/>
            <person name="Guruge J."/>
            <person name="Turnbaugh P.J."/>
            <person name="Mahowald M."/>
            <person name="Liep D."/>
            <person name="Gordon J."/>
        </authorList>
    </citation>
    <scope>NUCLEOTIDE SEQUENCE [LARGE SCALE GENOMIC DNA]</scope>
    <source>
        <strain evidence="2 3">ATCC 27755</strain>
    </source>
</reference>
<sequence>MFIHIAYHINRISAYIFSVFSLFFLYLLFSSCFFIYTTLRFYTFPMHILHIKKIFPFFSCIFMNLGV</sequence>
<keyword evidence="1" id="KW-1133">Transmembrane helix</keyword>
<evidence type="ECO:0000256" key="1">
    <source>
        <dbReference type="SAM" id="Phobius"/>
    </source>
</evidence>
<dbReference type="PaxDb" id="411461-DORFOR_00301"/>
<reference evidence="2 3" key="2">
    <citation type="submission" date="2007-10" db="EMBL/GenBank/DDBJ databases">
        <authorList>
            <person name="Fulton L."/>
            <person name="Clifton S."/>
            <person name="Fulton B."/>
            <person name="Xu J."/>
            <person name="Minx P."/>
            <person name="Pepin K.H."/>
            <person name="Johnson M."/>
            <person name="Thiruvilangam P."/>
            <person name="Bhonagiri V."/>
            <person name="Nash W.E."/>
            <person name="Wang C."/>
            <person name="Mardis E.R."/>
            <person name="Wilson R.K."/>
        </authorList>
    </citation>
    <scope>NUCLEOTIDE SEQUENCE [LARGE SCALE GENOMIC DNA]</scope>
    <source>
        <strain evidence="2 3">ATCC 27755</strain>
    </source>
</reference>
<organism evidence="2 3">
    <name type="scientific">Dorea formicigenerans ATCC 27755</name>
    <dbReference type="NCBI Taxonomy" id="411461"/>
    <lineage>
        <taxon>Bacteria</taxon>
        <taxon>Bacillati</taxon>
        <taxon>Bacillota</taxon>
        <taxon>Clostridia</taxon>
        <taxon>Lachnospirales</taxon>
        <taxon>Lachnospiraceae</taxon>
        <taxon>Dorea</taxon>
    </lineage>
</organism>
<dbReference type="AlphaFoldDB" id="B0G247"/>